<gene>
    <name evidence="3" type="ORF">GPA21_10100</name>
</gene>
<comment type="caution">
    <text evidence="3">The sequence shown here is derived from an EMBL/GenBank/DDBJ whole genome shotgun (WGS) entry which is preliminary data.</text>
</comment>
<dbReference type="InterPro" id="IPR031982">
    <property type="entry name" value="PilE-like"/>
</dbReference>
<keyword evidence="2" id="KW-1133">Transmembrane helix</keyword>
<dbReference type="Proteomes" id="UP000599523">
    <property type="component" value="Unassembled WGS sequence"/>
</dbReference>
<sequence>MRYTTRQNGFTLIELMIVVAVIGILAAVAYPSYQEHIRQARRADAQTALLELSQFMERYYTTNGRYVDGAGNRPALPFTQSPKDGAPKFYDLSFDNAGIANQATAYVLQAVPIAGSAMATDACGSLRITNTGVRTRTGTLDANRCWRN</sequence>
<name>A0A972J9U0_9RHOO</name>
<keyword evidence="2" id="KW-0812">Transmembrane</keyword>
<dbReference type="InterPro" id="IPR012902">
    <property type="entry name" value="N_methyl_site"/>
</dbReference>
<dbReference type="PANTHER" id="PTHR30093:SF47">
    <property type="entry name" value="TYPE IV PILUS NON-CORE MINOR PILIN PILE"/>
    <property type="match status" value="1"/>
</dbReference>
<organism evidence="3 4">
    <name type="scientific">Azoarcus taiwanensis</name>
    <dbReference type="NCBI Taxonomy" id="666964"/>
    <lineage>
        <taxon>Bacteria</taxon>
        <taxon>Pseudomonadati</taxon>
        <taxon>Pseudomonadota</taxon>
        <taxon>Betaproteobacteria</taxon>
        <taxon>Rhodocyclales</taxon>
        <taxon>Zoogloeaceae</taxon>
        <taxon>Azoarcus</taxon>
    </lineage>
</organism>
<dbReference type="InterPro" id="IPR045584">
    <property type="entry name" value="Pilin-like"/>
</dbReference>
<keyword evidence="4" id="KW-1185">Reference proteome</keyword>
<evidence type="ECO:0000256" key="2">
    <source>
        <dbReference type="SAM" id="Phobius"/>
    </source>
</evidence>
<keyword evidence="2" id="KW-0472">Membrane</keyword>
<dbReference type="Gene3D" id="3.30.700.10">
    <property type="entry name" value="Glycoprotein, Type 4 Pilin"/>
    <property type="match status" value="1"/>
</dbReference>
<evidence type="ECO:0000313" key="4">
    <source>
        <dbReference type="Proteomes" id="UP000599523"/>
    </source>
</evidence>
<dbReference type="PRINTS" id="PR00813">
    <property type="entry name" value="BCTERIALGSPG"/>
</dbReference>
<dbReference type="InterPro" id="IPR000983">
    <property type="entry name" value="Bac_GSPG_pilin"/>
</dbReference>
<keyword evidence="1" id="KW-0488">Methylation</keyword>
<feature type="transmembrane region" description="Helical" evidence="2">
    <location>
        <begin position="12"/>
        <end position="33"/>
    </location>
</feature>
<dbReference type="SUPFAM" id="SSF54523">
    <property type="entry name" value="Pili subunits"/>
    <property type="match status" value="1"/>
</dbReference>
<reference evidence="3" key="1">
    <citation type="submission" date="2019-12" db="EMBL/GenBank/DDBJ databases">
        <title>Comparative genomics gives insights into the taxonomy of the Azoarcus-Aromatoleum group and reveals separate origins of nif in the plant-associated Azoarcus and non-plant-associated Aromatoleum sub-groups.</title>
        <authorList>
            <person name="Lafos M."/>
            <person name="Maluk M."/>
            <person name="Batista M."/>
            <person name="Junghare M."/>
            <person name="Carmona M."/>
            <person name="Faoro H."/>
            <person name="Cruz L.M."/>
            <person name="Battistoni F."/>
            <person name="De Souza E."/>
            <person name="Pedrosa F."/>
            <person name="Chen W.-M."/>
            <person name="Poole P.S."/>
            <person name="Dixon R.A."/>
            <person name="James E.K."/>
        </authorList>
    </citation>
    <scope>NUCLEOTIDE SEQUENCE</scope>
    <source>
        <strain evidence="3">NSC3</strain>
    </source>
</reference>
<dbReference type="EMBL" id="WTVM01000051">
    <property type="protein sequence ID" value="NMG03325.1"/>
    <property type="molecule type" value="Genomic_DNA"/>
</dbReference>
<dbReference type="GO" id="GO:0015628">
    <property type="term" value="P:protein secretion by the type II secretion system"/>
    <property type="evidence" value="ECO:0007669"/>
    <property type="project" value="InterPro"/>
</dbReference>
<dbReference type="PANTHER" id="PTHR30093">
    <property type="entry name" value="GENERAL SECRETION PATHWAY PROTEIN G"/>
    <property type="match status" value="1"/>
</dbReference>
<proteinExistence type="predicted"/>
<evidence type="ECO:0000313" key="3">
    <source>
        <dbReference type="EMBL" id="NMG03325.1"/>
    </source>
</evidence>
<dbReference type="GO" id="GO:0043683">
    <property type="term" value="P:type IV pilus assembly"/>
    <property type="evidence" value="ECO:0007669"/>
    <property type="project" value="InterPro"/>
</dbReference>
<dbReference type="AlphaFoldDB" id="A0A972J9U0"/>
<evidence type="ECO:0000256" key="1">
    <source>
        <dbReference type="ARBA" id="ARBA00022481"/>
    </source>
</evidence>
<dbReference type="NCBIfam" id="TIGR02532">
    <property type="entry name" value="IV_pilin_GFxxxE"/>
    <property type="match status" value="1"/>
</dbReference>
<dbReference type="Pfam" id="PF07963">
    <property type="entry name" value="N_methyl"/>
    <property type="match status" value="1"/>
</dbReference>
<accession>A0A972J9U0</accession>
<dbReference type="GO" id="GO:0015627">
    <property type="term" value="C:type II protein secretion system complex"/>
    <property type="evidence" value="ECO:0007669"/>
    <property type="project" value="InterPro"/>
</dbReference>
<dbReference type="Pfam" id="PF16732">
    <property type="entry name" value="ComP_DUS"/>
    <property type="match status" value="1"/>
</dbReference>
<protein>
    <submittedName>
        <fullName evidence="3">Prepilin-type N-terminal cleavage/methylation domain-containing protein</fullName>
    </submittedName>
</protein>